<dbReference type="Proteomes" id="UP001524499">
    <property type="component" value="Unassembled WGS sequence"/>
</dbReference>
<dbReference type="Pfam" id="PF01035">
    <property type="entry name" value="DNA_binding_1"/>
    <property type="match status" value="1"/>
</dbReference>
<dbReference type="PROSITE" id="PS00374">
    <property type="entry name" value="MGMT"/>
    <property type="match status" value="1"/>
</dbReference>
<sequence>MTLRIDWQNEAVGEQTRMRVAILDVELIVSLIGDIIVEASWEIPSGNNAPQTEFAKSMEAYLLNPDRHHLNVRLLRQGSAYRQKIWRALLAIPLGEVISYSALAEKMGSGPRAVAQACKNNPYAGIIPCHRVVAKSGIGGFMGQSRGDMILLKRRLLEYERRAAESAG</sequence>
<keyword evidence="4" id="KW-0227">DNA damage</keyword>
<gene>
    <name evidence="8" type="ORF">NP590_18620</name>
</gene>
<evidence type="ECO:0000256" key="6">
    <source>
        <dbReference type="ARBA" id="ARBA00049348"/>
    </source>
</evidence>
<organism evidence="8 9">
    <name type="scientific">Methylomonas subterranea</name>
    <dbReference type="NCBI Taxonomy" id="2952225"/>
    <lineage>
        <taxon>Bacteria</taxon>
        <taxon>Pseudomonadati</taxon>
        <taxon>Pseudomonadota</taxon>
        <taxon>Gammaproteobacteria</taxon>
        <taxon>Methylococcales</taxon>
        <taxon>Methylococcaceae</taxon>
        <taxon>Methylomonas</taxon>
    </lineage>
</organism>
<evidence type="ECO:0000313" key="9">
    <source>
        <dbReference type="Proteomes" id="UP001524499"/>
    </source>
</evidence>
<feature type="domain" description="Methylated-DNA-[protein]-cysteine S-methyltransferase DNA binding" evidence="7">
    <location>
        <begin position="81"/>
        <end position="161"/>
    </location>
</feature>
<dbReference type="PANTHER" id="PTHR10815:SF13">
    <property type="entry name" value="METHYLATED-DNA--PROTEIN-CYSTEINE METHYLTRANSFERASE"/>
    <property type="match status" value="1"/>
</dbReference>
<evidence type="ECO:0000256" key="1">
    <source>
        <dbReference type="ARBA" id="ARBA00001286"/>
    </source>
</evidence>
<accession>A0ABT1TMZ9</accession>
<evidence type="ECO:0000256" key="2">
    <source>
        <dbReference type="ARBA" id="ARBA00022603"/>
    </source>
</evidence>
<dbReference type="InterPro" id="IPR036217">
    <property type="entry name" value="MethylDNA_cys_MeTrfase_DNAb"/>
</dbReference>
<protein>
    <submittedName>
        <fullName evidence="8">Methylated-DNA--[protein]-cysteine S-methyltransferase</fullName>
    </submittedName>
</protein>
<dbReference type="EMBL" id="JANIBJ010000048">
    <property type="protein sequence ID" value="MCQ8106129.1"/>
    <property type="molecule type" value="Genomic_DNA"/>
</dbReference>
<dbReference type="InterPro" id="IPR001497">
    <property type="entry name" value="MethylDNA_cys_MeTrfase_AS"/>
</dbReference>
<evidence type="ECO:0000259" key="7">
    <source>
        <dbReference type="Pfam" id="PF01035"/>
    </source>
</evidence>
<dbReference type="InterPro" id="IPR014048">
    <property type="entry name" value="MethylDNA_cys_MeTrfase_DNA-bd"/>
</dbReference>
<dbReference type="PANTHER" id="PTHR10815">
    <property type="entry name" value="METHYLATED-DNA--PROTEIN-CYSTEINE METHYLTRANSFERASE"/>
    <property type="match status" value="1"/>
</dbReference>
<keyword evidence="5" id="KW-0234">DNA repair</keyword>
<dbReference type="Gene3D" id="1.10.10.10">
    <property type="entry name" value="Winged helix-like DNA-binding domain superfamily/Winged helix DNA-binding domain"/>
    <property type="match status" value="1"/>
</dbReference>
<keyword evidence="9" id="KW-1185">Reference proteome</keyword>
<evidence type="ECO:0000256" key="5">
    <source>
        <dbReference type="ARBA" id="ARBA00023204"/>
    </source>
</evidence>
<dbReference type="RefSeq" id="WP_256604194.1">
    <property type="nucleotide sequence ID" value="NZ_JANIBJ010000048.1"/>
</dbReference>
<comment type="caution">
    <text evidence="8">The sequence shown here is derived from an EMBL/GenBank/DDBJ whole genome shotgun (WGS) entry which is preliminary data.</text>
</comment>
<name>A0ABT1TMZ9_9GAMM</name>
<dbReference type="SUPFAM" id="SSF46767">
    <property type="entry name" value="Methylated DNA-protein cysteine methyltransferase, C-terminal domain"/>
    <property type="match status" value="1"/>
</dbReference>
<dbReference type="CDD" id="cd06445">
    <property type="entry name" value="ATase"/>
    <property type="match status" value="1"/>
</dbReference>
<reference evidence="8 9" key="1">
    <citation type="submission" date="2022-07" db="EMBL/GenBank/DDBJ databases">
        <title>Methylomonas rivi sp. nov., Methylomonas rosea sp. nov., Methylomonas aureus sp. nov. and Methylomonas subterranea sp. nov., four novel methanotrophs isolated from a freshwater creek and the deep terrestrial subsurface.</title>
        <authorList>
            <person name="Abin C."/>
            <person name="Sankaranarayanan K."/>
            <person name="Garner C."/>
            <person name="Sindelar R."/>
            <person name="Kotary K."/>
            <person name="Garner R."/>
            <person name="Barclay S."/>
            <person name="Lawson P."/>
            <person name="Krumholz L."/>
        </authorList>
    </citation>
    <scope>NUCLEOTIDE SEQUENCE [LARGE SCALE GENOMIC DNA]</scope>
    <source>
        <strain evidence="8 9">SURF-2</strain>
    </source>
</reference>
<dbReference type="InterPro" id="IPR036388">
    <property type="entry name" value="WH-like_DNA-bd_sf"/>
</dbReference>
<proteinExistence type="predicted"/>
<evidence type="ECO:0000256" key="3">
    <source>
        <dbReference type="ARBA" id="ARBA00022679"/>
    </source>
</evidence>
<evidence type="ECO:0000313" key="8">
    <source>
        <dbReference type="EMBL" id="MCQ8106129.1"/>
    </source>
</evidence>
<evidence type="ECO:0000256" key="4">
    <source>
        <dbReference type="ARBA" id="ARBA00022763"/>
    </source>
</evidence>
<comment type="catalytic activity">
    <reaction evidence="1">
        <text>a 4-O-methyl-thymidine in DNA + L-cysteinyl-[protein] = a thymidine in DNA + S-methyl-L-cysteinyl-[protein]</text>
        <dbReference type="Rhea" id="RHEA:53428"/>
        <dbReference type="Rhea" id="RHEA-COMP:10131"/>
        <dbReference type="Rhea" id="RHEA-COMP:10132"/>
        <dbReference type="Rhea" id="RHEA-COMP:13555"/>
        <dbReference type="Rhea" id="RHEA-COMP:13556"/>
        <dbReference type="ChEBI" id="CHEBI:29950"/>
        <dbReference type="ChEBI" id="CHEBI:82612"/>
        <dbReference type="ChEBI" id="CHEBI:137386"/>
        <dbReference type="ChEBI" id="CHEBI:137387"/>
        <dbReference type="EC" id="2.1.1.63"/>
    </reaction>
</comment>
<keyword evidence="2" id="KW-0489">Methyltransferase</keyword>
<keyword evidence="3" id="KW-0808">Transferase</keyword>
<dbReference type="NCBIfam" id="TIGR00589">
    <property type="entry name" value="ogt"/>
    <property type="match status" value="1"/>
</dbReference>
<comment type="catalytic activity">
    <reaction evidence="6">
        <text>a 6-O-methyl-2'-deoxyguanosine in DNA + L-cysteinyl-[protein] = S-methyl-L-cysteinyl-[protein] + a 2'-deoxyguanosine in DNA</text>
        <dbReference type="Rhea" id="RHEA:24000"/>
        <dbReference type="Rhea" id="RHEA-COMP:10131"/>
        <dbReference type="Rhea" id="RHEA-COMP:10132"/>
        <dbReference type="Rhea" id="RHEA-COMP:11367"/>
        <dbReference type="Rhea" id="RHEA-COMP:11368"/>
        <dbReference type="ChEBI" id="CHEBI:29950"/>
        <dbReference type="ChEBI" id="CHEBI:82612"/>
        <dbReference type="ChEBI" id="CHEBI:85445"/>
        <dbReference type="ChEBI" id="CHEBI:85448"/>
        <dbReference type="EC" id="2.1.1.63"/>
    </reaction>
</comment>